<sequence length="52" mass="5653">MATTIGQVGQTRKDENTITRTDIYRCEVAQCTSVGLVLPAFLYCLTGVDSVI</sequence>
<evidence type="ECO:0000313" key="1">
    <source>
        <dbReference type="EMBL" id="KIM92037.1"/>
    </source>
</evidence>
<reference evidence="2" key="2">
    <citation type="submission" date="2015-01" db="EMBL/GenBank/DDBJ databases">
        <title>Evolutionary Origins and Diversification of the Mycorrhizal Mutualists.</title>
        <authorList>
            <consortium name="DOE Joint Genome Institute"/>
            <consortium name="Mycorrhizal Genomics Consortium"/>
            <person name="Kohler A."/>
            <person name="Kuo A."/>
            <person name="Nagy L.G."/>
            <person name="Floudas D."/>
            <person name="Copeland A."/>
            <person name="Barry K.W."/>
            <person name="Cichocki N."/>
            <person name="Veneault-Fourrey C."/>
            <person name="LaButti K."/>
            <person name="Lindquist E.A."/>
            <person name="Lipzen A."/>
            <person name="Lundell T."/>
            <person name="Morin E."/>
            <person name="Murat C."/>
            <person name="Riley R."/>
            <person name="Ohm R."/>
            <person name="Sun H."/>
            <person name="Tunlid A."/>
            <person name="Henrissat B."/>
            <person name="Grigoriev I.V."/>
            <person name="Hibbett D.S."/>
            <person name="Martin F."/>
        </authorList>
    </citation>
    <scope>NUCLEOTIDE SEQUENCE [LARGE SCALE GENOMIC DNA]</scope>
    <source>
        <strain evidence="2">F 1598</strain>
    </source>
</reference>
<name>A0A0C3CQW1_PILCF</name>
<dbReference type="Proteomes" id="UP000054166">
    <property type="component" value="Unassembled WGS sequence"/>
</dbReference>
<protein>
    <submittedName>
        <fullName evidence="1">Uncharacterized protein</fullName>
    </submittedName>
</protein>
<accession>A0A0C3CQW1</accession>
<dbReference type="AlphaFoldDB" id="A0A0C3CQW1"/>
<proteinExistence type="predicted"/>
<keyword evidence="2" id="KW-1185">Reference proteome</keyword>
<evidence type="ECO:0000313" key="2">
    <source>
        <dbReference type="Proteomes" id="UP000054166"/>
    </source>
</evidence>
<reference evidence="1 2" key="1">
    <citation type="submission" date="2014-04" db="EMBL/GenBank/DDBJ databases">
        <authorList>
            <consortium name="DOE Joint Genome Institute"/>
            <person name="Kuo A."/>
            <person name="Tarkka M."/>
            <person name="Buscot F."/>
            <person name="Kohler A."/>
            <person name="Nagy L.G."/>
            <person name="Floudas D."/>
            <person name="Copeland A."/>
            <person name="Barry K.W."/>
            <person name="Cichocki N."/>
            <person name="Veneault-Fourrey C."/>
            <person name="LaButti K."/>
            <person name="Lindquist E.A."/>
            <person name="Lipzen A."/>
            <person name="Lundell T."/>
            <person name="Morin E."/>
            <person name="Murat C."/>
            <person name="Sun H."/>
            <person name="Tunlid A."/>
            <person name="Henrissat B."/>
            <person name="Grigoriev I.V."/>
            <person name="Hibbett D.S."/>
            <person name="Martin F."/>
            <person name="Nordberg H.P."/>
            <person name="Cantor M.N."/>
            <person name="Hua S.X."/>
        </authorList>
    </citation>
    <scope>NUCLEOTIDE SEQUENCE [LARGE SCALE GENOMIC DNA]</scope>
    <source>
        <strain evidence="1 2">F 1598</strain>
    </source>
</reference>
<organism evidence="1 2">
    <name type="scientific">Piloderma croceum (strain F 1598)</name>
    <dbReference type="NCBI Taxonomy" id="765440"/>
    <lineage>
        <taxon>Eukaryota</taxon>
        <taxon>Fungi</taxon>
        <taxon>Dikarya</taxon>
        <taxon>Basidiomycota</taxon>
        <taxon>Agaricomycotina</taxon>
        <taxon>Agaricomycetes</taxon>
        <taxon>Agaricomycetidae</taxon>
        <taxon>Atheliales</taxon>
        <taxon>Atheliaceae</taxon>
        <taxon>Piloderma</taxon>
    </lineage>
</organism>
<gene>
    <name evidence="1" type="ORF">PILCRDRAFT_810049</name>
</gene>
<dbReference type="EMBL" id="KN832970">
    <property type="protein sequence ID" value="KIM92037.1"/>
    <property type="molecule type" value="Genomic_DNA"/>
</dbReference>
<dbReference type="HOGENOM" id="CLU_3088003_0_0_1"/>
<dbReference type="InParanoid" id="A0A0C3CQW1"/>